<dbReference type="RefSeq" id="WP_106931473.1">
    <property type="nucleotide sequence ID" value="NZ_PYFT01000001.1"/>
</dbReference>
<dbReference type="OrthoDB" id="9779910at2"/>
<organism evidence="3 4">
    <name type="scientific">Adhaeribacter arboris</name>
    <dbReference type="NCBI Taxonomy" id="2072846"/>
    <lineage>
        <taxon>Bacteria</taxon>
        <taxon>Pseudomonadati</taxon>
        <taxon>Bacteroidota</taxon>
        <taxon>Cytophagia</taxon>
        <taxon>Cytophagales</taxon>
        <taxon>Hymenobacteraceae</taxon>
        <taxon>Adhaeribacter</taxon>
    </lineage>
</organism>
<dbReference type="PANTHER" id="PTHR47505">
    <property type="entry name" value="DNA UTILIZATION PROTEIN YHGH"/>
    <property type="match status" value="1"/>
</dbReference>
<comment type="caution">
    <text evidence="3">The sequence shown here is derived from an EMBL/GenBank/DDBJ whole genome shotgun (WGS) entry which is preliminary data.</text>
</comment>
<sequence>MFTPLHNLVADFISLLFPEDCLACHELLARGETIICTQCRVSLPYTNSHLLTGSKSELLNRFYNKVPVKHAFAFLTFTRSGRVQQLLHALKYKGHEEVGEILGNWYGAELKEHYYQEQFDLIIPVPLHRLKLRKRGYNQSDSFAKGLSQALNIPWQPNVLERLADSSTQTKKTRLERWQNVGQLFTVHQPNVIFDKRILLVDDVMTTGATLEACALVLLEAGAAGVSVAAIAAA</sequence>
<dbReference type="InterPro" id="IPR000836">
    <property type="entry name" value="PRTase_dom"/>
</dbReference>
<reference evidence="3 4" key="1">
    <citation type="submission" date="2018-03" db="EMBL/GenBank/DDBJ databases">
        <title>Adhaeribacter sp. HMF7605 Genome sequencing and assembly.</title>
        <authorList>
            <person name="Kang H."/>
            <person name="Kang J."/>
            <person name="Cha I."/>
            <person name="Kim H."/>
            <person name="Joh K."/>
        </authorList>
    </citation>
    <scope>NUCLEOTIDE SEQUENCE [LARGE SCALE GENOMIC DNA]</scope>
    <source>
        <strain evidence="3 4">HMF7605</strain>
    </source>
</reference>
<protein>
    <submittedName>
        <fullName evidence="3">Competence protein</fullName>
    </submittedName>
</protein>
<gene>
    <name evidence="3" type="ORF">AHMF7605_18180</name>
</gene>
<accession>A0A2T2YIF9</accession>
<dbReference type="EMBL" id="PYFT01000001">
    <property type="protein sequence ID" value="PSR55294.1"/>
    <property type="molecule type" value="Genomic_DNA"/>
</dbReference>
<dbReference type="InterPro" id="IPR051910">
    <property type="entry name" value="ComF/GntX_DNA_util-trans"/>
</dbReference>
<proteinExistence type="inferred from homology"/>
<evidence type="ECO:0000256" key="1">
    <source>
        <dbReference type="ARBA" id="ARBA00008007"/>
    </source>
</evidence>
<evidence type="ECO:0000313" key="4">
    <source>
        <dbReference type="Proteomes" id="UP000240357"/>
    </source>
</evidence>
<dbReference type="AlphaFoldDB" id="A0A2T2YIF9"/>
<dbReference type="SUPFAM" id="SSF53271">
    <property type="entry name" value="PRTase-like"/>
    <property type="match status" value="1"/>
</dbReference>
<feature type="domain" description="Phosphoribosyltransferase" evidence="2">
    <location>
        <begin position="143"/>
        <end position="232"/>
    </location>
</feature>
<dbReference type="Pfam" id="PF00156">
    <property type="entry name" value="Pribosyltran"/>
    <property type="match status" value="1"/>
</dbReference>
<dbReference type="PANTHER" id="PTHR47505:SF1">
    <property type="entry name" value="DNA UTILIZATION PROTEIN YHGH"/>
    <property type="match status" value="1"/>
</dbReference>
<evidence type="ECO:0000313" key="3">
    <source>
        <dbReference type="EMBL" id="PSR55294.1"/>
    </source>
</evidence>
<dbReference type="Gene3D" id="3.40.50.2020">
    <property type="match status" value="1"/>
</dbReference>
<comment type="similarity">
    <text evidence="1">Belongs to the ComF/GntX family.</text>
</comment>
<keyword evidence="4" id="KW-1185">Reference proteome</keyword>
<evidence type="ECO:0000259" key="2">
    <source>
        <dbReference type="Pfam" id="PF00156"/>
    </source>
</evidence>
<dbReference type="Proteomes" id="UP000240357">
    <property type="component" value="Unassembled WGS sequence"/>
</dbReference>
<dbReference type="InterPro" id="IPR029057">
    <property type="entry name" value="PRTase-like"/>
</dbReference>
<name>A0A2T2YIF9_9BACT</name>
<dbReference type="CDD" id="cd06223">
    <property type="entry name" value="PRTases_typeI"/>
    <property type="match status" value="1"/>
</dbReference>